<comment type="caution">
    <text evidence="2">The sequence shown here is derived from an EMBL/GenBank/DDBJ whole genome shotgun (WGS) entry which is preliminary data.</text>
</comment>
<dbReference type="GO" id="GO:0003824">
    <property type="term" value="F:catalytic activity"/>
    <property type="evidence" value="ECO:0007669"/>
    <property type="project" value="UniProtKB-ARBA"/>
</dbReference>
<dbReference type="OrthoDB" id="9791228at2"/>
<accession>A0A0M0HQM7</accession>
<dbReference type="SUPFAM" id="SSF55811">
    <property type="entry name" value="Nudix"/>
    <property type="match status" value="1"/>
</dbReference>
<gene>
    <name evidence="2" type="ORF">AKJ17_05810</name>
</gene>
<dbReference type="PANTHER" id="PTHR43736">
    <property type="entry name" value="ADP-RIBOSE PYROPHOSPHATASE"/>
    <property type="match status" value="1"/>
</dbReference>
<evidence type="ECO:0000313" key="2">
    <source>
        <dbReference type="EMBL" id="KOO04420.1"/>
    </source>
</evidence>
<dbReference type="InterPro" id="IPR015797">
    <property type="entry name" value="NUDIX_hydrolase-like_dom_sf"/>
</dbReference>
<dbReference type="Proteomes" id="UP000037515">
    <property type="component" value="Unassembled WGS sequence"/>
</dbReference>
<dbReference type="EMBL" id="LHPJ01000005">
    <property type="protein sequence ID" value="KOO04420.1"/>
    <property type="molecule type" value="Genomic_DNA"/>
</dbReference>
<reference evidence="3" key="1">
    <citation type="submission" date="2015-08" db="EMBL/GenBank/DDBJ databases">
        <title>Vibrio galatheae sp. nov., a novel member of the Vibrionaceae family isolated from the Solomon Islands.</title>
        <authorList>
            <person name="Giubergia S."/>
            <person name="Machado H."/>
            <person name="Mateiu R.V."/>
            <person name="Gram L."/>
        </authorList>
    </citation>
    <scope>NUCLEOTIDE SEQUENCE [LARGE SCALE GENOMIC DNA]</scope>
    <source>
        <strain evidence="3">DSM 19584</strain>
    </source>
</reference>
<dbReference type="PROSITE" id="PS51462">
    <property type="entry name" value="NUDIX"/>
    <property type="match status" value="1"/>
</dbReference>
<protein>
    <submittedName>
        <fullName evidence="2">DNA mismatch repair protein MutT</fullName>
    </submittedName>
</protein>
<name>A0A0M0HQM7_VIBNE</name>
<proteinExistence type="predicted"/>
<dbReference type="AlphaFoldDB" id="A0A0M0HQM7"/>
<sequence>MTHLSMAVVVRNGKVLVQERYRASKGMVVEFPGGEVNENETGTDAAIRELSEETQLEGLKHLATFAGINEFGGRIYYAVFEAGPSDQPMPVGEERRQTFKWLEYAELPLEEFYAADVNFIKTQLTKFCKQESAVA</sequence>
<dbReference type="Gene3D" id="3.90.79.10">
    <property type="entry name" value="Nucleoside Triphosphate Pyrophosphohydrolase"/>
    <property type="match status" value="1"/>
</dbReference>
<organism evidence="2 3">
    <name type="scientific">Vibrio nereis</name>
    <dbReference type="NCBI Taxonomy" id="693"/>
    <lineage>
        <taxon>Bacteria</taxon>
        <taxon>Pseudomonadati</taxon>
        <taxon>Pseudomonadota</taxon>
        <taxon>Gammaproteobacteria</taxon>
        <taxon>Vibrionales</taxon>
        <taxon>Vibrionaceae</taxon>
        <taxon>Vibrio</taxon>
    </lineage>
</organism>
<evidence type="ECO:0000259" key="1">
    <source>
        <dbReference type="PROSITE" id="PS51462"/>
    </source>
</evidence>
<evidence type="ECO:0000313" key="3">
    <source>
        <dbReference type="Proteomes" id="UP000037515"/>
    </source>
</evidence>
<dbReference type="PATRIC" id="fig|693.5.peg.1182"/>
<dbReference type="PANTHER" id="PTHR43736:SF1">
    <property type="entry name" value="DIHYDRONEOPTERIN TRIPHOSPHATE DIPHOSPHATASE"/>
    <property type="match status" value="1"/>
</dbReference>
<feature type="domain" description="Nudix hydrolase" evidence="1">
    <location>
        <begin position="1"/>
        <end position="125"/>
    </location>
</feature>
<dbReference type="InterPro" id="IPR000086">
    <property type="entry name" value="NUDIX_hydrolase_dom"/>
</dbReference>
<dbReference type="Pfam" id="PF00293">
    <property type="entry name" value="NUDIX"/>
    <property type="match status" value="1"/>
</dbReference>
<dbReference type="RefSeq" id="WP_053394834.1">
    <property type="nucleotide sequence ID" value="NZ_LHPJ01000005.1"/>
</dbReference>
<keyword evidence="3" id="KW-1185">Reference proteome</keyword>
<dbReference type="STRING" id="693.AKJ17_05810"/>